<dbReference type="InterPro" id="IPR024072">
    <property type="entry name" value="DHFR-like_dom_sf"/>
</dbReference>
<dbReference type="Proteomes" id="UP000243778">
    <property type="component" value="Unassembled WGS sequence"/>
</dbReference>
<dbReference type="InterPro" id="IPR001796">
    <property type="entry name" value="DHFR_dom"/>
</dbReference>
<evidence type="ECO:0000256" key="2">
    <source>
        <dbReference type="ARBA" id="ARBA00009539"/>
    </source>
</evidence>
<protein>
    <recommendedName>
        <fullName evidence="3 8">Dihydrofolate reductase</fullName>
        <ecNumber evidence="3 8">1.5.1.3</ecNumber>
    </recommendedName>
</protein>
<name>A0A1H2RQV4_9PSED</name>
<dbReference type="GO" id="GO:0006730">
    <property type="term" value="P:one-carbon metabolic process"/>
    <property type="evidence" value="ECO:0007669"/>
    <property type="project" value="UniProtKB-KW"/>
</dbReference>
<comment type="pathway">
    <text evidence="1 8">Cofactor biosynthesis; tetrahydrofolate biosynthesis; 5,6,7,8-tetrahydrofolate from 7,8-dihydrofolate: step 1/1.</text>
</comment>
<dbReference type="GO" id="GO:0046655">
    <property type="term" value="P:folic acid metabolic process"/>
    <property type="evidence" value="ECO:0007669"/>
    <property type="project" value="TreeGrafter"/>
</dbReference>
<evidence type="ECO:0000256" key="8">
    <source>
        <dbReference type="PIRNR" id="PIRNR000194"/>
    </source>
</evidence>
<dbReference type="PANTHER" id="PTHR48069">
    <property type="entry name" value="DIHYDROFOLATE REDUCTASE"/>
    <property type="match status" value="1"/>
</dbReference>
<dbReference type="InterPro" id="IPR012259">
    <property type="entry name" value="DHFR"/>
</dbReference>
<dbReference type="SUPFAM" id="SSF53597">
    <property type="entry name" value="Dihydrofolate reductase-like"/>
    <property type="match status" value="1"/>
</dbReference>
<keyword evidence="12" id="KW-1185">Reference proteome</keyword>
<evidence type="ECO:0000256" key="9">
    <source>
        <dbReference type="RuleBase" id="RU004474"/>
    </source>
</evidence>
<dbReference type="CDD" id="cd00209">
    <property type="entry name" value="DHFR"/>
    <property type="match status" value="1"/>
</dbReference>
<accession>A0A1H2RQV4</accession>
<dbReference type="GO" id="GO:0046452">
    <property type="term" value="P:dihydrofolate metabolic process"/>
    <property type="evidence" value="ECO:0007669"/>
    <property type="project" value="TreeGrafter"/>
</dbReference>
<dbReference type="Gene3D" id="3.40.430.10">
    <property type="entry name" value="Dihydrofolate Reductase, subunit A"/>
    <property type="match status" value="1"/>
</dbReference>
<dbReference type="PIRSF" id="PIRSF000194">
    <property type="entry name" value="DHFR"/>
    <property type="match status" value="1"/>
</dbReference>
<dbReference type="PROSITE" id="PS00075">
    <property type="entry name" value="DHFR_1"/>
    <property type="match status" value="1"/>
</dbReference>
<evidence type="ECO:0000256" key="6">
    <source>
        <dbReference type="ARBA" id="ARBA00023002"/>
    </source>
</evidence>
<dbReference type="RefSeq" id="WP_090224212.1">
    <property type="nucleotide sequence ID" value="NZ_FNNU01000001.1"/>
</dbReference>
<gene>
    <name evidence="11" type="ORF">SAMN05216287_0433</name>
</gene>
<comment type="catalytic activity">
    <reaction evidence="8">
        <text>(6S)-5,6,7,8-tetrahydrofolate + NADP(+) = 7,8-dihydrofolate + NADPH + H(+)</text>
        <dbReference type="Rhea" id="RHEA:15009"/>
        <dbReference type="ChEBI" id="CHEBI:15378"/>
        <dbReference type="ChEBI" id="CHEBI:57451"/>
        <dbReference type="ChEBI" id="CHEBI:57453"/>
        <dbReference type="ChEBI" id="CHEBI:57783"/>
        <dbReference type="ChEBI" id="CHEBI:58349"/>
        <dbReference type="EC" id="1.5.1.3"/>
    </reaction>
</comment>
<dbReference type="PROSITE" id="PS51330">
    <property type="entry name" value="DHFR_2"/>
    <property type="match status" value="1"/>
</dbReference>
<evidence type="ECO:0000313" key="11">
    <source>
        <dbReference type="EMBL" id="SDW21675.1"/>
    </source>
</evidence>
<dbReference type="PRINTS" id="PR00070">
    <property type="entry name" value="DHFR"/>
</dbReference>
<evidence type="ECO:0000256" key="5">
    <source>
        <dbReference type="ARBA" id="ARBA00022857"/>
    </source>
</evidence>
<evidence type="ECO:0000256" key="3">
    <source>
        <dbReference type="ARBA" id="ARBA00012856"/>
    </source>
</evidence>
<dbReference type="InterPro" id="IPR017925">
    <property type="entry name" value="DHFR_CS"/>
</dbReference>
<dbReference type="GO" id="GO:0005829">
    <property type="term" value="C:cytosol"/>
    <property type="evidence" value="ECO:0007669"/>
    <property type="project" value="TreeGrafter"/>
</dbReference>
<dbReference type="UniPathway" id="UPA00077">
    <property type="reaction ID" value="UER00158"/>
</dbReference>
<dbReference type="STRING" id="1007099.SAMN05216287_0433"/>
<keyword evidence="4 8" id="KW-0554">One-carbon metabolism</keyword>
<comment type="function">
    <text evidence="7 8">Key enzyme in folate metabolism. Catalyzes an essential reaction for de novo glycine and purine synthesis, and for DNA precursor synthesis.</text>
</comment>
<keyword evidence="5 8" id="KW-0521">NADP</keyword>
<dbReference type="GO" id="GO:0070401">
    <property type="term" value="F:NADP+ binding"/>
    <property type="evidence" value="ECO:0007669"/>
    <property type="project" value="UniProtKB-ARBA"/>
</dbReference>
<keyword evidence="6 8" id="KW-0560">Oxidoreductase</keyword>
<dbReference type="EC" id="1.5.1.3" evidence="3 8"/>
<evidence type="ECO:0000256" key="1">
    <source>
        <dbReference type="ARBA" id="ARBA00004903"/>
    </source>
</evidence>
<feature type="domain" description="DHFR" evidence="10">
    <location>
        <begin position="7"/>
        <end position="170"/>
    </location>
</feature>
<proteinExistence type="inferred from homology"/>
<evidence type="ECO:0000256" key="4">
    <source>
        <dbReference type="ARBA" id="ARBA00022563"/>
    </source>
</evidence>
<dbReference type="Pfam" id="PF00186">
    <property type="entry name" value="DHFR_1"/>
    <property type="match status" value="1"/>
</dbReference>
<dbReference type="FunFam" id="3.40.430.10:FF:000001">
    <property type="entry name" value="Dihydrofolate reductase"/>
    <property type="match status" value="1"/>
</dbReference>
<dbReference type="GO" id="GO:0046654">
    <property type="term" value="P:tetrahydrofolate biosynthetic process"/>
    <property type="evidence" value="ECO:0007669"/>
    <property type="project" value="UniProtKB-UniPathway"/>
</dbReference>
<dbReference type="PANTHER" id="PTHR48069:SF3">
    <property type="entry name" value="DIHYDROFOLATE REDUCTASE"/>
    <property type="match status" value="1"/>
</dbReference>
<dbReference type="OrthoDB" id="9804315at2"/>
<dbReference type="AlphaFoldDB" id="A0A1H2RQV4"/>
<evidence type="ECO:0000256" key="7">
    <source>
        <dbReference type="ARBA" id="ARBA00025067"/>
    </source>
</evidence>
<reference evidence="12" key="1">
    <citation type="submission" date="2016-10" db="EMBL/GenBank/DDBJ databases">
        <authorList>
            <person name="Varghese N."/>
            <person name="Submissions S."/>
        </authorList>
    </citation>
    <scope>NUCLEOTIDE SEQUENCE [LARGE SCALE GENOMIC DNA]</scope>
    <source>
        <strain evidence="12">NRRL B-59562</strain>
    </source>
</reference>
<evidence type="ECO:0000313" key="12">
    <source>
        <dbReference type="Proteomes" id="UP000243778"/>
    </source>
</evidence>
<sequence length="171" mass="19030">MNTTRLPLALIAALAQNRVIGLDNKMPWHLPADLRHFKAMTLGKPVIMGRKTWDSLGRPLPGRLNLVVSRQPNLMLDGAEVFPTLEQALLRAEQWAREQGADELMLIGGAQLYAQALDQAERLYLTRIAASPEGDAFFPAFDEAQWARVSSVEHPAEGEAPGYAFEGWVRR</sequence>
<dbReference type="GO" id="GO:0004146">
    <property type="term" value="F:dihydrofolate reductase activity"/>
    <property type="evidence" value="ECO:0007669"/>
    <property type="project" value="UniProtKB-EC"/>
</dbReference>
<comment type="similarity">
    <text evidence="2 8 9">Belongs to the dihydrofolate reductase family.</text>
</comment>
<evidence type="ECO:0000259" key="10">
    <source>
        <dbReference type="PROSITE" id="PS51330"/>
    </source>
</evidence>
<organism evidence="11 12">
    <name type="scientific">Pseudomonas kuykendallii</name>
    <dbReference type="NCBI Taxonomy" id="1007099"/>
    <lineage>
        <taxon>Bacteria</taxon>
        <taxon>Pseudomonadati</taxon>
        <taxon>Pseudomonadota</taxon>
        <taxon>Gammaproteobacteria</taxon>
        <taxon>Pseudomonadales</taxon>
        <taxon>Pseudomonadaceae</taxon>
        <taxon>Pseudomonas</taxon>
    </lineage>
</organism>
<dbReference type="EMBL" id="FNNU01000001">
    <property type="protein sequence ID" value="SDW21675.1"/>
    <property type="molecule type" value="Genomic_DNA"/>
</dbReference>